<name>A0A8J5IA98_ZINOF</name>
<comment type="similarity">
    <text evidence="1">Belongs to the SufE family.</text>
</comment>
<dbReference type="EMBL" id="JACMSC010000001">
    <property type="protein sequence ID" value="KAG6536620.1"/>
    <property type="molecule type" value="Genomic_DNA"/>
</dbReference>
<comment type="caution">
    <text evidence="4">The sequence shown here is derived from an EMBL/GenBank/DDBJ whole genome shotgun (WGS) entry which is preliminary data.</text>
</comment>
<dbReference type="AlphaFoldDB" id="A0A8J5IA98"/>
<evidence type="ECO:0000313" key="4">
    <source>
        <dbReference type="EMBL" id="KAG6536620.1"/>
    </source>
</evidence>
<dbReference type="Pfam" id="PF02657">
    <property type="entry name" value="SufE"/>
    <property type="match status" value="1"/>
</dbReference>
<keyword evidence="5" id="KW-1185">Reference proteome</keyword>
<dbReference type="Gene3D" id="3.90.1010.10">
    <property type="match status" value="1"/>
</dbReference>
<dbReference type="Proteomes" id="UP000734854">
    <property type="component" value="Unassembled WGS sequence"/>
</dbReference>
<evidence type="ECO:0000256" key="1">
    <source>
        <dbReference type="ARBA" id="ARBA00010282"/>
    </source>
</evidence>
<dbReference type="PANTHER" id="PTHR43597:SF5">
    <property type="entry name" value="SUFE-LIKE PROTEIN 2, CHLOROPLASTIC"/>
    <property type="match status" value="1"/>
</dbReference>
<dbReference type="PANTHER" id="PTHR43597">
    <property type="entry name" value="SULFUR ACCEPTOR PROTEIN CSDE"/>
    <property type="match status" value="1"/>
</dbReference>
<gene>
    <name evidence="4" type="ORF">ZIOFF_001678</name>
</gene>
<evidence type="ECO:0000313" key="5">
    <source>
        <dbReference type="Proteomes" id="UP000734854"/>
    </source>
</evidence>
<evidence type="ECO:0000256" key="2">
    <source>
        <dbReference type="SAM" id="MobiDB-lite"/>
    </source>
</evidence>
<organism evidence="4 5">
    <name type="scientific">Zingiber officinale</name>
    <name type="common">Ginger</name>
    <name type="synonym">Amomum zingiber</name>
    <dbReference type="NCBI Taxonomy" id="94328"/>
    <lineage>
        <taxon>Eukaryota</taxon>
        <taxon>Viridiplantae</taxon>
        <taxon>Streptophyta</taxon>
        <taxon>Embryophyta</taxon>
        <taxon>Tracheophyta</taxon>
        <taxon>Spermatophyta</taxon>
        <taxon>Magnoliopsida</taxon>
        <taxon>Liliopsida</taxon>
        <taxon>Zingiberales</taxon>
        <taxon>Zingiberaceae</taxon>
        <taxon>Zingiber</taxon>
    </lineage>
</organism>
<accession>A0A8J5IA98</accession>
<protein>
    <recommendedName>
        <fullName evidence="3">Fe-S metabolism associated domain-containing protein</fullName>
    </recommendedName>
</protein>
<proteinExistence type="inferred from homology"/>
<evidence type="ECO:0000259" key="3">
    <source>
        <dbReference type="Pfam" id="PF02657"/>
    </source>
</evidence>
<sequence length="296" mass="33119">MEEGRVAKLLHVSEKEIKLHLLEQQNLDSYKVKLPVLNIFGTLELVVPLLNLYFQVLICGQSNSRIELANKSSTADTRWFRVSSRSCAPRRQWLRLPADFVRCVHAARPFPAGVDRARHRLGRLANEFRSLPEPLDRVKRLLDYASELPAFPEAGRVPANAVSGCTARVWLAVAADDGEQGRTRMRFAADSDSEIAKGFCSCIVTVLDGALPEEVLEMTTEDFGALEVMGSPARAVNSRVNTWNNVLISMQKRTRELMAAREEKEKQQEGGRFICGTWRRSSGDRGASVPRIPDKS</sequence>
<dbReference type="InterPro" id="IPR003808">
    <property type="entry name" value="Fe-S_metab-assoc_dom"/>
</dbReference>
<feature type="region of interest" description="Disordered" evidence="2">
    <location>
        <begin position="262"/>
        <end position="296"/>
    </location>
</feature>
<reference evidence="4 5" key="1">
    <citation type="submission" date="2020-08" db="EMBL/GenBank/DDBJ databases">
        <title>Plant Genome Project.</title>
        <authorList>
            <person name="Zhang R.-G."/>
        </authorList>
    </citation>
    <scope>NUCLEOTIDE SEQUENCE [LARGE SCALE GENOMIC DNA]</scope>
    <source>
        <tissue evidence="4">Rhizome</tissue>
    </source>
</reference>
<dbReference type="SUPFAM" id="SSF82649">
    <property type="entry name" value="SufE/NifU"/>
    <property type="match status" value="1"/>
</dbReference>
<feature type="domain" description="Fe-S metabolism associated" evidence="3">
    <location>
        <begin position="126"/>
        <end position="252"/>
    </location>
</feature>